<organism evidence="2 4">
    <name type="scientific">Natronorubrum bangense</name>
    <dbReference type="NCBI Taxonomy" id="61858"/>
    <lineage>
        <taxon>Archaea</taxon>
        <taxon>Methanobacteriati</taxon>
        <taxon>Methanobacteriota</taxon>
        <taxon>Stenosarchaea group</taxon>
        <taxon>Halobacteria</taxon>
        <taxon>Halobacteriales</taxon>
        <taxon>Natrialbaceae</taxon>
        <taxon>Natronorubrum</taxon>
    </lineage>
</organism>
<evidence type="ECO:0000256" key="1">
    <source>
        <dbReference type="SAM" id="MobiDB-lite"/>
    </source>
</evidence>
<proteinExistence type="predicted"/>
<feature type="region of interest" description="Disordered" evidence="1">
    <location>
        <begin position="1"/>
        <end position="22"/>
    </location>
</feature>
<evidence type="ECO:0000313" key="2">
    <source>
        <dbReference type="EMBL" id="QCC53030.1"/>
    </source>
</evidence>
<evidence type="ECO:0008006" key="5">
    <source>
        <dbReference type="Google" id="ProtNLM"/>
    </source>
</evidence>
<evidence type="ECO:0000313" key="3">
    <source>
        <dbReference type="EMBL" id="QCC56277.1"/>
    </source>
</evidence>
<dbReference type="AlphaFoldDB" id="A0A4D6HGX2"/>
<evidence type="ECO:0000313" key="4">
    <source>
        <dbReference type="Proteomes" id="UP000296822"/>
    </source>
</evidence>
<gene>
    <name evidence="2" type="ORF">DV706_00160</name>
    <name evidence="3" type="ORF">DV706_17110</name>
</gene>
<dbReference type="EMBL" id="CP031306">
    <property type="protein sequence ID" value="QCC56277.1"/>
    <property type="molecule type" value="Genomic_DNA"/>
</dbReference>
<dbReference type="EMBL" id="CP031305">
    <property type="protein sequence ID" value="QCC53030.1"/>
    <property type="molecule type" value="Genomic_DNA"/>
</dbReference>
<protein>
    <recommendedName>
        <fullName evidence="5">Cell surface glycoprotein</fullName>
    </recommendedName>
</protein>
<accession>A0A4D6HGX2</accession>
<dbReference type="Proteomes" id="UP000296822">
    <property type="component" value="Plasmid unnamed1"/>
</dbReference>
<sequence length="212" mass="22489">MGGVSRRALAEVQTEADDDRAASASLEFAGDGVAVTDEFETESGPAVLEATHDGEGEFFVQAVSRDGGQTQSLLTQFGPFDGTTGTFIEEGTYAIYVDADGEWELHLSQPDVDEDDAETPPISVTNSGPGWLGPILFDDTTLVGGAHEGDGSFRVRVIPQDGDASDYVWDGGELVFHALGEFRGATSVHVNGIGYIDVAVDSEQVEWAIEIE</sequence>
<dbReference type="Proteomes" id="UP000296822">
    <property type="component" value="Chromosome"/>
</dbReference>
<geneLocation type="plasmid" evidence="3">
    <name>unnamed1</name>
</geneLocation>
<name>A0A4D6HGX2_9EURY</name>
<reference evidence="2 4" key="1">
    <citation type="journal article" date="2019" name="Nat. Commun.">
        <title>A new type of DNA phosphorothioation-based antiviral system in archaea.</title>
        <authorList>
            <person name="Xiong L."/>
            <person name="Liu S."/>
            <person name="Chen S."/>
            <person name="Xiao Y."/>
            <person name="Zhu B."/>
            <person name="Gao Y."/>
            <person name="Zhang Y."/>
            <person name="Chen B."/>
            <person name="Luo J."/>
            <person name="Deng Z."/>
            <person name="Chen X."/>
            <person name="Wang L."/>
            <person name="Chen S."/>
        </authorList>
    </citation>
    <scope>NUCLEOTIDE SEQUENCE [LARGE SCALE GENOMIC DNA]</scope>
    <source>
        <strain evidence="2 4">JCM 10635</strain>
        <plasmid evidence="3 4">unnamed1</plasmid>
    </source>
</reference>
<dbReference type="KEGG" id="nbg:DV706_17110"/>
<dbReference type="KEGG" id="nbg:DV706_00160"/>
<keyword evidence="3" id="KW-0614">Plasmid</keyword>